<sequence length="695" mass="78142">MADLCEGGNEPPGSLKAICCSIVLAKFITMSHANGISSRLQKLRALMKNTKYVSEALQAYIIPSDDAHQSEYLASCDRRRAYISGFTGSAGTAIVTENEACMWTDGRYFLQASEEMDKNWTLMKEGLPSTPTQAVWLTKNLPPGSRVGTDPNLVSYSIWKPLVTQLEAAGLSLVPITTNLIDVIWEDRPTPPCNTIQPLSVKYTGKTCKAKVEDVRTQMTEKGARLLVVSALDEVAWLLNLRGSDIQYNPVFFSYVIVTKTEVHLFVDEAKVSLAVYNHFNEEDLQVTVHPYEKFQTFLMDQISEKDGKIWISPESSYAVSAAVPEKMWLSEISPIQVMKAIKNPVEIKGMISAHIRDAAAVCCYFAWLEKEVPKGCVTEISGAEKLEQFRREQEDFVGPSFSTISSVGPHAAIIHYAPSAKTDRQITTEEVYLCDSGGQYNWLFNDAVSTTRLFSVDKIGDSEMIFGEMRPRIRHRLPGIHLTVGENLGKNPTRDGTTDITRTIHLGTPSKYEKECFTRVFKGQCFLGTTVFPAKIKGNCLDTLARKFLWDVGLDYMHGTGHGIGMYLNVHEGPMGVSWRVYPNDPGLQEGMFISNEPGYYEDGKFGFRIEDIIRIVPAKTPHNFKDRGYLTFETVSLVPIQTKMLVPEMLTEKEIRHLNEYHNRCREIVGPHLKKMGHNEAREWLYRETEPIG</sequence>
<organism evidence="8 9">
    <name type="scientific">Periplaneta americana</name>
    <name type="common">American cockroach</name>
    <name type="synonym">Blatta americana</name>
    <dbReference type="NCBI Taxonomy" id="6978"/>
    <lineage>
        <taxon>Eukaryota</taxon>
        <taxon>Metazoa</taxon>
        <taxon>Ecdysozoa</taxon>
        <taxon>Arthropoda</taxon>
        <taxon>Hexapoda</taxon>
        <taxon>Insecta</taxon>
        <taxon>Pterygota</taxon>
        <taxon>Neoptera</taxon>
        <taxon>Polyneoptera</taxon>
        <taxon>Dictyoptera</taxon>
        <taxon>Blattodea</taxon>
        <taxon>Blattoidea</taxon>
        <taxon>Blattidae</taxon>
        <taxon>Blattinae</taxon>
        <taxon>Periplaneta</taxon>
    </lineage>
</organism>
<evidence type="ECO:0000259" key="5">
    <source>
        <dbReference type="Pfam" id="PF00557"/>
    </source>
</evidence>
<dbReference type="InterPro" id="IPR000994">
    <property type="entry name" value="Pept_M24"/>
</dbReference>
<evidence type="ECO:0000256" key="1">
    <source>
        <dbReference type="ARBA" id="ARBA00008766"/>
    </source>
</evidence>
<keyword evidence="3" id="KW-0378">Hydrolase</keyword>
<dbReference type="InterPro" id="IPR032416">
    <property type="entry name" value="Peptidase_M24_C"/>
</dbReference>
<dbReference type="PROSITE" id="PS00491">
    <property type="entry name" value="PROLINE_PEPTIDASE"/>
    <property type="match status" value="1"/>
</dbReference>
<feature type="domain" description="Creatinase N-terminal" evidence="6">
    <location>
        <begin position="39"/>
        <end position="178"/>
    </location>
</feature>
<dbReference type="Gene3D" id="3.40.350.10">
    <property type="entry name" value="Creatinase/prolidase N-terminal domain"/>
    <property type="match status" value="2"/>
</dbReference>
<dbReference type="InterPro" id="IPR050422">
    <property type="entry name" value="X-Pro_aminopeptidase_P"/>
</dbReference>
<evidence type="ECO:0000256" key="3">
    <source>
        <dbReference type="ARBA" id="ARBA00022801"/>
    </source>
</evidence>
<dbReference type="InterPro" id="IPR033740">
    <property type="entry name" value="Pept_M24B"/>
</dbReference>
<evidence type="ECO:0000256" key="4">
    <source>
        <dbReference type="RuleBase" id="RU000590"/>
    </source>
</evidence>
<keyword evidence="2 4" id="KW-0479">Metal-binding</keyword>
<dbReference type="Pfam" id="PF16189">
    <property type="entry name" value="Creatinase_N_2"/>
    <property type="match status" value="1"/>
</dbReference>
<dbReference type="InterPro" id="IPR036005">
    <property type="entry name" value="Creatinase/aminopeptidase-like"/>
</dbReference>
<evidence type="ECO:0000256" key="2">
    <source>
        <dbReference type="ARBA" id="ARBA00022723"/>
    </source>
</evidence>
<dbReference type="InterPro" id="IPR029149">
    <property type="entry name" value="Creatin/AminoP/Spt16_N"/>
</dbReference>
<feature type="domain" description="Peptidase M24 C-terminal" evidence="7">
    <location>
        <begin position="630"/>
        <end position="694"/>
    </location>
</feature>
<evidence type="ECO:0000259" key="7">
    <source>
        <dbReference type="Pfam" id="PF16188"/>
    </source>
</evidence>
<dbReference type="CDD" id="cd01085">
    <property type="entry name" value="APP"/>
    <property type="match status" value="1"/>
</dbReference>
<dbReference type="SUPFAM" id="SSF53092">
    <property type="entry name" value="Creatinase/prolidase N-terminal domain"/>
    <property type="match status" value="1"/>
</dbReference>
<evidence type="ECO:0000313" key="9">
    <source>
        <dbReference type="Proteomes" id="UP001148838"/>
    </source>
</evidence>
<dbReference type="Pfam" id="PF00557">
    <property type="entry name" value="Peptidase_M24"/>
    <property type="match status" value="2"/>
</dbReference>
<protein>
    <recommendedName>
        <fullName evidence="10">Xaa-Pro aminopeptidase 1</fullName>
    </recommendedName>
</protein>
<name>A0ABQ8U0M1_PERAM</name>
<gene>
    <name evidence="8" type="ORF">ANN_02741</name>
</gene>
<dbReference type="Pfam" id="PF01321">
    <property type="entry name" value="Creatinase_N"/>
    <property type="match status" value="1"/>
</dbReference>
<comment type="caution">
    <text evidence="8">The sequence shown here is derived from an EMBL/GenBank/DDBJ whole genome shotgun (WGS) entry which is preliminary data.</text>
</comment>
<dbReference type="EMBL" id="JAJSOF020000001">
    <property type="protein sequence ID" value="KAJ4451280.1"/>
    <property type="molecule type" value="Genomic_DNA"/>
</dbReference>
<evidence type="ECO:0000259" key="6">
    <source>
        <dbReference type="Pfam" id="PF01321"/>
    </source>
</evidence>
<comment type="similarity">
    <text evidence="1 4">Belongs to the peptidase M24B family.</text>
</comment>
<dbReference type="SUPFAM" id="SSF55920">
    <property type="entry name" value="Creatinase/aminopeptidase"/>
    <property type="match status" value="2"/>
</dbReference>
<dbReference type="PANTHER" id="PTHR43763">
    <property type="entry name" value="XAA-PRO AMINOPEPTIDASE 1"/>
    <property type="match status" value="1"/>
</dbReference>
<keyword evidence="9" id="KW-1185">Reference proteome</keyword>
<evidence type="ECO:0008006" key="10">
    <source>
        <dbReference type="Google" id="ProtNLM"/>
    </source>
</evidence>
<feature type="domain" description="Peptidase M24" evidence="5">
    <location>
        <begin position="351"/>
        <end position="444"/>
    </location>
</feature>
<evidence type="ECO:0000313" key="8">
    <source>
        <dbReference type="EMBL" id="KAJ4451280.1"/>
    </source>
</evidence>
<feature type="domain" description="Peptidase M24" evidence="5">
    <location>
        <begin position="496"/>
        <end position="617"/>
    </location>
</feature>
<dbReference type="Gene3D" id="3.90.230.10">
    <property type="entry name" value="Creatinase/methionine aminopeptidase superfamily"/>
    <property type="match status" value="1"/>
</dbReference>
<dbReference type="Proteomes" id="UP001148838">
    <property type="component" value="Unassembled WGS sequence"/>
</dbReference>
<reference evidence="8 9" key="1">
    <citation type="journal article" date="2022" name="Allergy">
        <title>Genome assembly and annotation of Periplaneta americana reveal a comprehensive cockroach allergen profile.</title>
        <authorList>
            <person name="Wang L."/>
            <person name="Xiong Q."/>
            <person name="Saelim N."/>
            <person name="Wang L."/>
            <person name="Nong W."/>
            <person name="Wan A.T."/>
            <person name="Shi M."/>
            <person name="Liu X."/>
            <person name="Cao Q."/>
            <person name="Hui J.H.L."/>
            <person name="Sookrung N."/>
            <person name="Leung T.F."/>
            <person name="Tungtrongchitr A."/>
            <person name="Tsui S.K.W."/>
        </authorList>
    </citation>
    <scope>NUCLEOTIDE SEQUENCE [LARGE SCALE GENOMIC DNA]</scope>
    <source>
        <strain evidence="8">PWHHKU_190912</strain>
    </source>
</reference>
<dbReference type="Pfam" id="PF16188">
    <property type="entry name" value="Peptidase_M24_C"/>
    <property type="match status" value="1"/>
</dbReference>
<proteinExistence type="inferred from homology"/>
<dbReference type="InterPro" id="IPR000587">
    <property type="entry name" value="Creatinase_N"/>
</dbReference>
<accession>A0ABQ8U0M1</accession>
<dbReference type="InterPro" id="IPR001131">
    <property type="entry name" value="Peptidase_M24B_aminopep-P_CS"/>
</dbReference>
<dbReference type="PANTHER" id="PTHR43763:SF20">
    <property type="entry name" value="XAA-PRO AMINOPEPTIDASE APEPP"/>
    <property type="match status" value="1"/>
</dbReference>